<evidence type="ECO:0000256" key="6">
    <source>
        <dbReference type="ARBA" id="ARBA00022556"/>
    </source>
</evidence>
<dbReference type="GO" id="GO:0005543">
    <property type="term" value="F:phospholipid binding"/>
    <property type="evidence" value="ECO:0007669"/>
    <property type="project" value="TreeGrafter"/>
</dbReference>
<dbReference type="GO" id="GO:0008915">
    <property type="term" value="F:lipid-A-disaccharide synthase activity"/>
    <property type="evidence" value="ECO:0007669"/>
    <property type="project" value="UniProtKB-UniRule"/>
</dbReference>
<dbReference type="EC" id="2.4.1.182" evidence="3 11"/>
<evidence type="ECO:0000256" key="9">
    <source>
        <dbReference type="ARBA" id="ARBA00023098"/>
    </source>
</evidence>
<evidence type="ECO:0000256" key="7">
    <source>
        <dbReference type="ARBA" id="ARBA00022676"/>
    </source>
</evidence>
<reference evidence="12 13" key="1">
    <citation type="submission" date="2016-03" db="EMBL/GenBank/DDBJ databases">
        <title>Draft genome sequence of Gluconobacter cerinus strain CECT 9110.</title>
        <authorList>
            <person name="Sainz F."/>
            <person name="Mas A."/>
            <person name="Torija M.J."/>
        </authorList>
    </citation>
    <scope>NUCLEOTIDE SEQUENCE [LARGE SCALE GENOMIC DNA]</scope>
    <source>
        <strain evidence="12 13">CECT 9110</strain>
    </source>
</reference>
<evidence type="ECO:0000256" key="5">
    <source>
        <dbReference type="ARBA" id="ARBA00022516"/>
    </source>
</evidence>
<evidence type="ECO:0000256" key="1">
    <source>
        <dbReference type="ARBA" id="ARBA00002056"/>
    </source>
</evidence>
<dbReference type="Proteomes" id="UP000077786">
    <property type="component" value="Unassembled WGS sequence"/>
</dbReference>
<dbReference type="GO" id="GO:0016020">
    <property type="term" value="C:membrane"/>
    <property type="evidence" value="ECO:0007669"/>
    <property type="project" value="GOC"/>
</dbReference>
<dbReference type="Pfam" id="PF02684">
    <property type="entry name" value="LpxB"/>
    <property type="match status" value="1"/>
</dbReference>
<dbReference type="InterPro" id="IPR003835">
    <property type="entry name" value="Glyco_trans_19"/>
</dbReference>
<sequence length="353" mass="39624">MEALGLHSLFPMSDLAVMGLVEVLPRVRHLRQRLLEAVQDIELRKPDLVVTIDSPGFALRLLQKIENSGFKRVHYVAPQVWAWRENRVKEFPGLWDRLLCLLPFEPEWFAQRGLEARFVGHPVLQSGVRQGNAARFRTRHNIPETAPVLILMPGSRRSEVPKLLPVFRKMLDILRKKHPDICPVIPVAPVIAPTVRNLIRKWPVQPHIVTDIHDKHDAFAAAQCALTKSGTSTLELAMGNVPMVVTYRVNPLTAMMARRMIKVPYVAMVNLLAGREVVPEMLQENCTPEKLADMVSKLLDDPAAAKKQQMAFEEVLEKLSPAVGTPADAAAAEIMDLLDEPVSRSSKKKKISE</sequence>
<keyword evidence="6" id="KW-0441">Lipid A biosynthesis</keyword>
<protein>
    <recommendedName>
        <fullName evidence="4 11">Lipid-A-disaccharide synthase</fullName>
        <ecNumber evidence="3 11">2.4.1.182</ecNumber>
    </recommendedName>
</protein>
<evidence type="ECO:0000313" key="12">
    <source>
        <dbReference type="EMBL" id="OAJ66953.1"/>
    </source>
</evidence>
<evidence type="ECO:0000256" key="4">
    <source>
        <dbReference type="ARBA" id="ARBA00020902"/>
    </source>
</evidence>
<dbReference type="PANTHER" id="PTHR30372:SF4">
    <property type="entry name" value="LIPID-A-DISACCHARIDE SYNTHASE, MITOCHONDRIAL-RELATED"/>
    <property type="match status" value="1"/>
</dbReference>
<name>A0A1B6VIB0_9PROT</name>
<comment type="catalytic activity">
    <reaction evidence="10">
        <text>a lipid X + a UDP-2-N,3-O-bis[(3R)-3-hydroxyacyl]-alpha-D-glucosamine = a lipid A disaccharide + UDP + H(+)</text>
        <dbReference type="Rhea" id="RHEA:67828"/>
        <dbReference type="ChEBI" id="CHEBI:15378"/>
        <dbReference type="ChEBI" id="CHEBI:58223"/>
        <dbReference type="ChEBI" id="CHEBI:137748"/>
        <dbReference type="ChEBI" id="CHEBI:176338"/>
        <dbReference type="ChEBI" id="CHEBI:176343"/>
        <dbReference type="EC" id="2.4.1.182"/>
    </reaction>
</comment>
<gene>
    <name evidence="12" type="ORF">A0123_02330</name>
</gene>
<comment type="caution">
    <text evidence="12">The sequence shown here is derived from an EMBL/GenBank/DDBJ whole genome shotgun (WGS) entry which is preliminary data.</text>
</comment>
<dbReference type="Gene3D" id="3.40.50.2000">
    <property type="entry name" value="Glycogen Phosphorylase B"/>
    <property type="match status" value="1"/>
</dbReference>
<evidence type="ECO:0000256" key="2">
    <source>
        <dbReference type="ARBA" id="ARBA00007868"/>
    </source>
</evidence>
<evidence type="ECO:0000256" key="10">
    <source>
        <dbReference type="ARBA" id="ARBA00048975"/>
    </source>
</evidence>
<dbReference type="EMBL" id="LUTU01000011">
    <property type="protein sequence ID" value="OAJ66953.1"/>
    <property type="molecule type" value="Genomic_DNA"/>
</dbReference>
<comment type="similarity">
    <text evidence="2">Belongs to the LpxB family.</text>
</comment>
<dbReference type="NCBIfam" id="TIGR00215">
    <property type="entry name" value="lpxB"/>
    <property type="match status" value="1"/>
</dbReference>
<keyword evidence="9" id="KW-0443">Lipid metabolism</keyword>
<keyword evidence="5" id="KW-0444">Lipid biosynthesis</keyword>
<comment type="function">
    <text evidence="1">Condensation of UDP-2,3-diacylglucosamine and 2,3-diacylglucosamine-1-phosphate to form lipid A disaccharide, a precursor of lipid A, a phosphorylated glycolipid that anchors the lipopolysaccharide to the outer membrane of the cell.</text>
</comment>
<organism evidence="12 13">
    <name type="scientific">Gluconobacter cerinus</name>
    <dbReference type="NCBI Taxonomy" id="38307"/>
    <lineage>
        <taxon>Bacteria</taxon>
        <taxon>Pseudomonadati</taxon>
        <taxon>Pseudomonadota</taxon>
        <taxon>Alphaproteobacteria</taxon>
        <taxon>Acetobacterales</taxon>
        <taxon>Acetobacteraceae</taxon>
        <taxon>Gluconobacter</taxon>
    </lineage>
</organism>
<evidence type="ECO:0000256" key="8">
    <source>
        <dbReference type="ARBA" id="ARBA00022679"/>
    </source>
</evidence>
<keyword evidence="8" id="KW-0808">Transferase</keyword>
<evidence type="ECO:0000256" key="3">
    <source>
        <dbReference type="ARBA" id="ARBA00012687"/>
    </source>
</evidence>
<dbReference type="SUPFAM" id="SSF53756">
    <property type="entry name" value="UDP-Glycosyltransferase/glycogen phosphorylase"/>
    <property type="match status" value="1"/>
</dbReference>
<evidence type="ECO:0000256" key="11">
    <source>
        <dbReference type="NCBIfam" id="TIGR00215"/>
    </source>
</evidence>
<dbReference type="PATRIC" id="fig|38307.3.peg.2430"/>
<dbReference type="GO" id="GO:0009245">
    <property type="term" value="P:lipid A biosynthetic process"/>
    <property type="evidence" value="ECO:0007669"/>
    <property type="project" value="UniProtKB-UniRule"/>
</dbReference>
<dbReference type="AlphaFoldDB" id="A0A1B6VIB0"/>
<evidence type="ECO:0000313" key="13">
    <source>
        <dbReference type="Proteomes" id="UP000077786"/>
    </source>
</evidence>
<proteinExistence type="inferred from homology"/>
<keyword evidence="7" id="KW-0328">Glycosyltransferase</keyword>
<accession>A0A1B6VIB0</accession>
<dbReference type="PANTHER" id="PTHR30372">
    <property type="entry name" value="LIPID-A-DISACCHARIDE SYNTHASE"/>
    <property type="match status" value="1"/>
</dbReference>